<evidence type="ECO:0000313" key="4">
    <source>
        <dbReference type="Proteomes" id="UP000319449"/>
    </source>
</evidence>
<proteinExistence type="predicted"/>
<comment type="caution">
    <text evidence="3">The sequence shown here is derived from an EMBL/GenBank/DDBJ whole genome shotgun (WGS) entry which is preliminary data.</text>
</comment>
<dbReference type="InterPro" id="IPR010177">
    <property type="entry name" value="Paired_CXXCH_1"/>
</dbReference>
<evidence type="ECO:0000259" key="2">
    <source>
        <dbReference type="Pfam" id="PF09699"/>
    </source>
</evidence>
<organism evidence="3 4">
    <name type="scientific">Geobacter argillaceus</name>
    <dbReference type="NCBI Taxonomy" id="345631"/>
    <lineage>
        <taxon>Bacteria</taxon>
        <taxon>Pseudomonadati</taxon>
        <taxon>Thermodesulfobacteriota</taxon>
        <taxon>Desulfuromonadia</taxon>
        <taxon>Geobacterales</taxon>
        <taxon>Geobacteraceae</taxon>
        <taxon>Geobacter</taxon>
    </lineage>
</organism>
<dbReference type="Proteomes" id="UP000319449">
    <property type="component" value="Unassembled WGS sequence"/>
</dbReference>
<sequence>MKTQNPTCRLLVLFTVLLVLFLSATLSTAAKGKNFDHSGKQFATEKTAAEQLRTYDIKNRPPEKSYPVPRPPFSDDLVFPCTQCHARLQPPNAKRRVLTEWHTDIVLHHAESQRWCLDCHNLKNRDKLRLVSGELIDFTESYRLCGQCHGDKFRDWKVGVHGKRTGYWNGDKQYLLCVHCHNPHDPKFKPLKPLPPPERPGNTRR</sequence>
<dbReference type="RefSeq" id="WP_145018703.1">
    <property type="nucleotide sequence ID" value="NZ_VLLN01000004.1"/>
</dbReference>
<dbReference type="EMBL" id="VLLN01000004">
    <property type="protein sequence ID" value="TWJ32410.1"/>
    <property type="molecule type" value="Genomic_DNA"/>
</dbReference>
<feature type="domain" description="Doubled CXXCH motif" evidence="2">
    <location>
        <begin position="111"/>
        <end position="152"/>
    </location>
</feature>
<dbReference type="Gene3D" id="3.90.10.10">
    <property type="entry name" value="Cytochrome C3"/>
    <property type="match status" value="1"/>
</dbReference>
<feature type="chain" id="PRO_5021984415" evidence="1">
    <location>
        <begin position="30"/>
        <end position="205"/>
    </location>
</feature>
<evidence type="ECO:0000313" key="3">
    <source>
        <dbReference type="EMBL" id="TWJ32410.1"/>
    </source>
</evidence>
<dbReference type="InterPro" id="IPR036280">
    <property type="entry name" value="Multihaem_cyt_sf"/>
</dbReference>
<accession>A0A562WPZ8</accession>
<protein>
    <submittedName>
        <fullName evidence="3">Cytochrome c7-like protein</fullName>
    </submittedName>
</protein>
<keyword evidence="1" id="KW-0732">Signal</keyword>
<gene>
    <name evidence="3" type="ORF">JN12_00850</name>
</gene>
<feature type="signal peptide" evidence="1">
    <location>
        <begin position="1"/>
        <end position="29"/>
    </location>
</feature>
<dbReference type="OrthoDB" id="9814800at2"/>
<dbReference type="Pfam" id="PF09699">
    <property type="entry name" value="Paired_CXXCH_1"/>
    <property type="match status" value="1"/>
</dbReference>
<evidence type="ECO:0000256" key="1">
    <source>
        <dbReference type="SAM" id="SignalP"/>
    </source>
</evidence>
<keyword evidence="4" id="KW-1185">Reference proteome</keyword>
<dbReference type="AlphaFoldDB" id="A0A562WPZ8"/>
<name>A0A562WPZ8_9BACT</name>
<dbReference type="SUPFAM" id="SSF48695">
    <property type="entry name" value="Multiheme cytochromes"/>
    <property type="match status" value="1"/>
</dbReference>
<reference evidence="3 4" key="1">
    <citation type="submission" date="2019-07" db="EMBL/GenBank/DDBJ databases">
        <title>Genomic Encyclopedia of Archaeal and Bacterial Type Strains, Phase II (KMG-II): from individual species to whole genera.</title>
        <authorList>
            <person name="Goeker M."/>
        </authorList>
    </citation>
    <scope>NUCLEOTIDE SEQUENCE [LARGE SCALE GENOMIC DNA]</scope>
    <source>
        <strain evidence="3 4">ATCC BAA-1139</strain>
    </source>
</reference>